<comment type="caution">
    <text evidence="4">The sequence shown here is derived from an EMBL/GenBank/DDBJ whole genome shotgun (WGS) entry which is preliminary data.</text>
</comment>
<feature type="signal peptide" evidence="3">
    <location>
        <begin position="1"/>
        <end position="25"/>
    </location>
</feature>
<protein>
    <submittedName>
        <fullName evidence="4">Uncharacterized protein</fullName>
    </submittedName>
</protein>
<feature type="transmembrane region" description="Helical" evidence="2">
    <location>
        <begin position="179"/>
        <end position="200"/>
    </location>
</feature>
<evidence type="ECO:0000313" key="5">
    <source>
        <dbReference type="Proteomes" id="UP001292079"/>
    </source>
</evidence>
<organism evidence="4 5">
    <name type="scientific">Schistosoma mekongi</name>
    <name type="common">Parasitic worm</name>
    <dbReference type="NCBI Taxonomy" id="38744"/>
    <lineage>
        <taxon>Eukaryota</taxon>
        <taxon>Metazoa</taxon>
        <taxon>Spiralia</taxon>
        <taxon>Lophotrochozoa</taxon>
        <taxon>Platyhelminthes</taxon>
        <taxon>Trematoda</taxon>
        <taxon>Digenea</taxon>
        <taxon>Strigeidida</taxon>
        <taxon>Schistosomatoidea</taxon>
        <taxon>Schistosomatidae</taxon>
        <taxon>Schistosoma</taxon>
    </lineage>
</organism>
<evidence type="ECO:0000313" key="4">
    <source>
        <dbReference type="EMBL" id="KAK4471909.1"/>
    </source>
</evidence>
<reference evidence="4" key="2">
    <citation type="journal article" date="2023" name="Infect Dis Poverty">
        <title>Chromosome-scale genome of the human blood fluke Schistosoma mekongi and its implications for public health.</title>
        <authorList>
            <person name="Zhou M."/>
            <person name="Xu L."/>
            <person name="Xu D."/>
            <person name="Chen W."/>
            <person name="Khan J."/>
            <person name="Hu Y."/>
            <person name="Huang H."/>
            <person name="Wei H."/>
            <person name="Zhang Y."/>
            <person name="Chusongsang P."/>
            <person name="Tanasarnprasert K."/>
            <person name="Hu X."/>
            <person name="Limpanont Y."/>
            <person name="Lv Z."/>
        </authorList>
    </citation>
    <scope>NUCLEOTIDE SEQUENCE</scope>
    <source>
        <strain evidence="4">LV_2022a</strain>
    </source>
</reference>
<reference evidence="4" key="1">
    <citation type="submission" date="2022-04" db="EMBL/GenBank/DDBJ databases">
        <authorList>
            <person name="Xu L."/>
            <person name="Lv Z."/>
        </authorList>
    </citation>
    <scope>NUCLEOTIDE SEQUENCE</scope>
    <source>
        <strain evidence="4">LV_2022a</strain>
    </source>
</reference>
<keyword evidence="2" id="KW-1133">Transmembrane helix</keyword>
<dbReference type="AlphaFoldDB" id="A0AAE2D5F7"/>
<accession>A0AAE2D5F7</accession>
<keyword evidence="3" id="KW-0732">Signal</keyword>
<gene>
    <name evidence="4" type="ORF">MN116_004552</name>
</gene>
<evidence type="ECO:0000256" key="3">
    <source>
        <dbReference type="SAM" id="SignalP"/>
    </source>
</evidence>
<evidence type="ECO:0000256" key="2">
    <source>
        <dbReference type="SAM" id="Phobius"/>
    </source>
</evidence>
<sequence>MIWRLLLLVFSVYTILNMKLIKTYSKLHNKTNDVTVVTNNNNNNNNNADNDNVTDEYETFIILTKNTIHTRNHYLNELIEEEEYFEEIVESIGIPDYQSIENDKLNITRNSSDIVNMTNSASLPSPTSSSSSSSVLSQQENELNKKQMKNHRRLIRKHSSSINMGFSGSYFMHSHSNSLYLLNMFYNLFSLTCVACYVIIL</sequence>
<evidence type="ECO:0000256" key="1">
    <source>
        <dbReference type="SAM" id="MobiDB-lite"/>
    </source>
</evidence>
<feature type="compositionally biased region" description="Low complexity" evidence="1">
    <location>
        <begin position="120"/>
        <end position="137"/>
    </location>
</feature>
<keyword evidence="2" id="KW-0472">Membrane</keyword>
<name>A0AAE2D5F7_SCHME</name>
<dbReference type="Proteomes" id="UP001292079">
    <property type="component" value="Unassembled WGS sequence"/>
</dbReference>
<keyword evidence="5" id="KW-1185">Reference proteome</keyword>
<feature type="chain" id="PRO_5042033862" evidence="3">
    <location>
        <begin position="26"/>
        <end position="201"/>
    </location>
</feature>
<feature type="region of interest" description="Disordered" evidence="1">
    <location>
        <begin position="117"/>
        <end position="152"/>
    </location>
</feature>
<keyword evidence="2" id="KW-0812">Transmembrane</keyword>
<proteinExistence type="predicted"/>
<dbReference type="EMBL" id="JALJAT010000003">
    <property type="protein sequence ID" value="KAK4471909.1"/>
    <property type="molecule type" value="Genomic_DNA"/>
</dbReference>